<evidence type="ECO:0000256" key="7">
    <source>
        <dbReference type="ARBA" id="ARBA00023136"/>
    </source>
</evidence>
<keyword evidence="6 9" id="KW-1133">Transmembrane helix</keyword>
<dbReference type="InterPro" id="IPR055348">
    <property type="entry name" value="DctQ"/>
</dbReference>
<dbReference type="GO" id="GO:0015740">
    <property type="term" value="P:C4-dicarboxylate transport"/>
    <property type="evidence" value="ECO:0007669"/>
    <property type="project" value="TreeGrafter"/>
</dbReference>
<dbReference type="GO" id="GO:0005886">
    <property type="term" value="C:plasma membrane"/>
    <property type="evidence" value="ECO:0007669"/>
    <property type="project" value="UniProtKB-SubCell"/>
</dbReference>
<keyword evidence="3" id="KW-1003">Cell membrane</keyword>
<dbReference type="STRING" id="571932.SAMN05421743_101259"/>
<evidence type="ECO:0000256" key="5">
    <source>
        <dbReference type="ARBA" id="ARBA00022692"/>
    </source>
</evidence>
<name>A0A1H3W001_9BACI</name>
<evidence type="ECO:0000256" key="2">
    <source>
        <dbReference type="ARBA" id="ARBA00022448"/>
    </source>
</evidence>
<comment type="subcellular location">
    <subcellularLocation>
        <location evidence="1">Cell inner membrane</location>
        <topology evidence="1">Multi-pass membrane protein</topology>
    </subcellularLocation>
</comment>
<keyword evidence="12" id="KW-1185">Reference proteome</keyword>
<feature type="domain" description="Tripartite ATP-independent periplasmic transporters DctQ component" evidence="10">
    <location>
        <begin position="25"/>
        <end position="152"/>
    </location>
</feature>
<keyword evidence="2" id="KW-0813">Transport</keyword>
<feature type="transmembrane region" description="Helical" evidence="9">
    <location>
        <begin position="14"/>
        <end position="36"/>
    </location>
</feature>
<dbReference type="PANTHER" id="PTHR35011:SF2">
    <property type="entry name" value="2,3-DIKETO-L-GULONATE TRAP TRANSPORTER SMALL PERMEASE PROTEIN YIAM"/>
    <property type="match status" value="1"/>
</dbReference>
<gene>
    <name evidence="11" type="ORF">SAMN05421743_101259</name>
</gene>
<keyword evidence="7 9" id="KW-0472">Membrane</keyword>
<proteinExistence type="inferred from homology"/>
<feature type="transmembrane region" description="Helical" evidence="9">
    <location>
        <begin position="128"/>
        <end position="148"/>
    </location>
</feature>
<evidence type="ECO:0000256" key="3">
    <source>
        <dbReference type="ARBA" id="ARBA00022475"/>
    </source>
</evidence>
<evidence type="ECO:0000313" key="11">
    <source>
        <dbReference type="EMBL" id="SDZ80300.1"/>
    </source>
</evidence>
<dbReference type="EMBL" id="FNQR01000001">
    <property type="protein sequence ID" value="SDZ80300.1"/>
    <property type="molecule type" value="Genomic_DNA"/>
</dbReference>
<feature type="transmembrane region" description="Helical" evidence="9">
    <location>
        <begin position="86"/>
        <end position="108"/>
    </location>
</feature>
<reference evidence="11 12" key="1">
    <citation type="submission" date="2016-10" db="EMBL/GenBank/DDBJ databases">
        <authorList>
            <person name="de Groot N.N."/>
        </authorList>
    </citation>
    <scope>NUCLEOTIDE SEQUENCE [LARGE SCALE GENOMIC DNA]</scope>
    <source>
        <strain evidence="11 12">CCM7597</strain>
    </source>
</reference>
<dbReference type="Pfam" id="PF04290">
    <property type="entry name" value="DctQ"/>
    <property type="match status" value="1"/>
</dbReference>
<dbReference type="RefSeq" id="WP_093041394.1">
    <property type="nucleotide sequence ID" value="NZ_FNQR01000001.1"/>
</dbReference>
<dbReference type="Proteomes" id="UP000198584">
    <property type="component" value="Unassembled WGS sequence"/>
</dbReference>
<dbReference type="GO" id="GO:0022857">
    <property type="term" value="F:transmembrane transporter activity"/>
    <property type="evidence" value="ECO:0007669"/>
    <property type="project" value="TreeGrafter"/>
</dbReference>
<evidence type="ECO:0000256" key="1">
    <source>
        <dbReference type="ARBA" id="ARBA00004429"/>
    </source>
</evidence>
<comment type="similarity">
    <text evidence="8">Belongs to the TRAP transporter small permease family.</text>
</comment>
<keyword evidence="4" id="KW-0997">Cell inner membrane</keyword>
<evidence type="ECO:0000256" key="8">
    <source>
        <dbReference type="ARBA" id="ARBA00038436"/>
    </source>
</evidence>
<feature type="transmembrane region" description="Helical" evidence="9">
    <location>
        <begin position="48"/>
        <end position="65"/>
    </location>
</feature>
<organism evidence="11 12">
    <name type="scientific">Thalassobacillus cyri</name>
    <dbReference type="NCBI Taxonomy" id="571932"/>
    <lineage>
        <taxon>Bacteria</taxon>
        <taxon>Bacillati</taxon>
        <taxon>Bacillota</taxon>
        <taxon>Bacilli</taxon>
        <taxon>Bacillales</taxon>
        <taxon>Bacillaceae</taxon>
        <taxon>Thalassobacillus</taxon>
    </lineage>
</organism>
<keyword evidence="5 9" id="KW-0812">Transmembrane</keyword>
<accession>A0A1H3W001</accession>
<evidence type="ECO:0000259" key="10">
    <source>
        <dbReference type="Pfam" id="PF04290"/>
    </source>
</evidence>
<dbReference type="PANTHER" id="PTHR35011">
    <property type="entry name" value="2,3-DIKETO-L-GULONATE TRAP TRANSPORTER SMALL PERMEASE PROTEIN YIAM"/>
    <property type="match status" value="1"/>
</dbReference>
<evidence type="ECO:0000256" key="9">
    <source>
        <dbReference type="SAM" id="Phobius"/>
    </source>
</evidence>
<dbReference type="OrthoDB" id="4964541at2"/>
<protein>
    <submittedName>
        <fullName evidence="11">TRAP-type C4-dicarboxylate transport system, small permease component</fullName>
    </submittedName>
</protein>
<sequence>MSTFIKKLQNIQRFVVLCLIMILPILVFIQVLLRYVFKAPLMGIEELMLFPTIWLYMLGGANASMERNHISCGVLTLYIKKEKTNNLFNLITSILSFVISTWLTFWAFKYFLYSLQVWKESNLLLIPMFFGESAVFLGLFIMTLYAFMDVKQNFMKLRTRYTAEEGLNVNNSNT</sequence>
<evidence type="ECO:0000256" key="6">
    <source>
        <dbReference type="ARBA" id="ARBA00022989"/>
    </source>
</evidence>
<dbReference type="InterPro" id="IPR007387">
    <property type="entry name" value="TRAP_DctQ"/>
</dbReference>
<evidence type="ECO:0000313" key="12">
    <source>
        <dbReference type="Proteomes" id="UP000198584"/>
    </source>
</evidence>
<dbReference type="AlphaFoldDB" id="A0A1H3W001"/>
<evidence type="ECO:0000256" key="4">
    <source>
        <dbReference type="ARBA" id="ARBA00022519"/>
    </source>
</evidence>